<feature type="transmembrane region" description="Helical" evidence="1">
    <location>
        <begin position="150"/>
        <end position="170"/>
    </location>
</feature>
<feature type="transmembrane region" description="Helical" evidence="1">
    <location>
        <begin position="67"/>
        <end position="87"/>
    </location>
</feature>
<evidence type="ECO:0000313" key="3">
    <source>
        <dbReference type="Proteomes" id="UP000824204"/>
    </source>
</evidence>
<keyword evidence="1" id="KW-0472">Membrane</keyword>
<dbReference type="AlphaFoldDB" id="A0A9D2AFJ3"/>
<comment type="caution">
    <text evidence="2">The sequence shown here is derived from an EMBL/GenBank/DDBJ whole genome shotgun (WGS) entry which is preliminary data.</text>
</comment>
<keyword evidence="1" id="KW-1133">Transmembrane helix</keyword>
<feature type="transmembrane region" description="Helical" evidence="1">
    <location>
        <begin position="99"/>
        <end position="118"/>
    </location>
</feature>
<feature type="transmembrane region" description="Helical" evidence="1">
    <location>
        <begin position="9"/>
        <end position="32"/>
    </location>
</feature>
<organism evidence="2 3">
    <name type="scientific">Candidatus Borkfalkia faecipullorum</name>
    <dbReference type="NCBI Taxonomy" id="2838510"/>
    <lineage>
        <taxon>Bacteria</taxon>
        <taxon>Bacillati</taxon>
        <taxon>Bacillota</taxon>
        <taxon>Clostridia</taxon>
        <taxon>Christensenellales</taxon>
        <taxon>Christensenellaceae</taxon>
        <taxon>Candidatus Borkfalkia</taxon>
    </lineage>
</organism>
<accession>A0A9D2AFJ3</accession>
<keyword evidence="1" id="KW-0812">Transmembrane</keyword>
<reference evidence="2" key="2">
    <citation type="submission" date="2021-04" db="EMBL/GenBank/DDBJ databases">
        <authorList>
            <person name="Gilroy R."/>
        </authorList>
    </citation>
    <scope>NUCLEOTIDE SEQUENCE</scope>
    <source>
        <strain evidence="2">811</strain>
    </source>
</reference>
<sequence>MSKKSKLKYFIPGAIALIFGIAAFCMMFLPAITFTAGNTTSDGYTGAQLAFGYKETYLGQEVTVLNFNFVALLAYLLPLAGGVVALITKNGFISKIISTACFVAGAVLLFSIVAYSGIGNVKFDDSGLLGSVANAFLEELYKAIDETKGLGVGAIVGGILSIVGAAVCFFKGTIAKFFK</sequence>
<gene>
    <name evidence="2" type="ORF">H9741_05700</name>
</gene>
<dbReference type="EMBL" id="DXFX01000071">
    <property type="protein sequence ID" value="HIX07943.1"/>
    <property type="molecule type" value="Genomic_DNA"/>
</dbReference>
<evidence type="ECO:0000313" key="2">
    <source>
        <dbReference type="EMBL" id="HIX07943.1"/>
    </source>
</evidence>
<evidence type="ECO:0000256" key="1">
    <source>
        <dbReference type="SAM" id="Phobius"/>
    </source>
</evidence>
<protein>
    <submittedName>
        <fullName evidence="2">Uncharacterized protein</fullName>
    </submittedName>
</protein>
<dbReference type="Proteomes" id="UP000824204">
    <property type="component" value="Unassembled WGS sequence"/>
</dbReference>
<proteinExistence type="predicted"/>
<name>A0A9D2AFJ3_9FIRM</name>
<reference evidence="2" key="1">
    <citation type="journal article" date="2021" name="PeerJ">
        <title>Extensive microbial diversity within the chicken gut microbiome revealed by metagenomics and culture.</title>
        <authorList>
            <person name="Gilroy R."/>
            <person name="Ravi A."/>
            <person name="Getino M."/>
            <person name="Pursley I."/>
            <person name="Horton D.L."/>
            <person name="Alikhan N.F."/>
            <person name="Baker D."/>
            <person name="Gharbi K."/>
            <person name="Hall N."/>
            <person name="Watson M."/>
            <person name="Adriaenssens E.M."/>
            <person name="Foster-Nyarko E."/>
            <person name="Jarju S."/>
            <person name="Secka A."/>
            <person name="Antonio M."/>
            <person name="Oren A."/>
            <person name="Chaudhuri R.R."/>
            <person name="La Ragione R."/>
            <person name="Hildebrand F."/>
            <person name="Pallen M.J."/>
        </authorList>
    </citation>
    <scope>NUCLEOTIDE SEQUENCE</scope>
    <source>
        <strain evidence="2">811</strain>
    </source>
</reference>